<dbReference type="Proteomes" id="UP000054217">
    <property type="component" value="Unassembled WGS sequence"/>
</dbReference>
<keyword evidence="2" id="KW-1185">Reference proteome</keyword>
<gene>
    <name evidence="1" type="ORF">M404DRAFT_36894</name>
</gene>
<dbReference type="InParanoid" id="A0A0C3I5Z4"/>
<name>A0A0C3I5Z4_PISTI</name>
<reference evidence="2" key="2">
    <citation type="submission" date="2015-01" db="EMBL/GenBank/DDBJ databases">
        <title>Evolutionary Origins and Diversification of the Mycorrhizal Mutualists.</title>
        <authorList>
            <consortium name="DOE Joint Genome Institute"/>
            <consortium name="Mycorrhizal Genomics Consortium"/>
            <person name="Kohler A."/>
            <person name="Kuo A."/>
            <person name="Nagy L.G."/>
            <person name="Floudas D."/>
            <person name="Copeland A."/>
            <person name="Barry K.W."/>
            <person name="Cichocki N."/>
            <person name="Veneault-Fourrey C."/>
            <person name="LaButti K."/>
            <person name="Lindquist E.A."/>
            <person name="Lipzen A."/>
            <person name="Lundell T."/>
            <person name="Morin E."/>
            <person name="Murat C."/>
            <person name="Riley R."/>
            <person name="Ohm R."/>
            <person name="Sun H."/>
            <person name="Tunlid A."/>
            <person name="Henrissat B."/>
            <person name="Grigoriev I.V."/>
            <person name="Hibbett D.S."/>
            <person name="Martin F."/>
        </authorList>
    </citation>
    <scope>NUCLEOTIDE SEQUENCE [LARGE SCALE GENOMIC DNA]</scope>
    <source>
        <strain evidence="2">Marx 270</strain>
    </source>
</reference>
<organism evidence="1 2">
    <name type="scientific">Pisolithus tinctorius Marx 270</name>
    <dbReference type="NCBI Taxonomy" id="870435"/>
    <lineage>
        <taxon>Eukaryota</taxon>
        <taxon>Fungi</taxon>
        <taxon>Dikarya</taxon>
        <taxon>Basidiomycota</taxon>
        <taxon>Agaricomycotina</taxon>
        <taxon>Agaricomycetes</taxon>
        <taxon>Agaricomycetidae</taxon>
        <taxon>Boletales</taxon>
        <taxon>Sclerodermatineae</taxon>
        <taxon>Pisolithaceae</taxon>
        <taxon>Pisolithus</taxon>
    </lineage>
</organism>
<sequence>MIPGSKLNGDAAIALNPSTYHGTAAVALLRWPILWPIATITWTAFRSDLADLTFEP</sequence>
<protein>
    <submittedName>
        <fullName evidence="1">Uncharacterized protein</fullName>
    </submittedName>
</protein>
<dbReference type="AlphaFoldDB" id="A0A0C3I5Z4"/>
<dbReference type="HOGENOM" id="CLU_3015177_0_0_1"/>
<accession>A0A0C3I5Z4</accession>
<dbReference type="EMBL" id="KN832541">
    <property type="protein sequence ID" value="KIN92632.1"/>
    <property type="molecule type" value="Genomic_DNA"/>
</dbReference>
<evidence type="ECO:0000313" key="1">
    <source>
        <dbReference type="EMBL" id="KIN92632.1"/>
    </source>
</evidence>
<proteinExistence type="predicted"/>
<reference evidence="1 2" key="1">
    <citation type="submission" date="2014-04" db="EMBL/GenBank/DDBJ databases">
        <authorList>
            <consortium name="DOE Joint Genome Institute"/>
            <person name="Kuo A."/>
            <person name="Kohler A."/>
            <person name="Costa M.D."/>
            <person name="Nagy L.G."/>
            <person name="Floudas D."/>
            <person name="Copeland A."/>
            <person name="Barry K.W."/>
            <person name="Cichocki N."/>
            <person name="Veneault-Fourrey C."/>
            <person name="LaButti K."/>
            <person name="Lindquist E.A."/>
            <person name="Lipzen A."/>
            <person name="Lundell T."/>
            <person name="Morin E."/>
            <person name="Murat C."/>
            <person name="Sun H."/>
            <person name="Tunlid A."/>
            <person name="Henrissat B."/>
            <person name="Grigoriev I.V."/>
            <person name="Hibbett D.S."/>
            <person name="Martin F."/>
            <person name="Nordberg H.P."/>
            <person name="Cantor M.N."/>
            <person name="Hua S.X."/>
        </authorList>
    </citation>
    <scope>NUCLEOTIDE SEQUENCE [LARGE SCALE GENOMIC DNA]</scope>
    <source>
        <strain evidence="1 2">Marx 270</strain>
    </source>
</reference>
<evidence type="ECO:0000313" key="2">
    <source>
        <dbReference type="Proteomes" id="UP000054217"/>
    </source>
</evidence>